<feature type="chain" id="PRO_5046974969" evidence="1">
    <location>
        <begin position="20"/>
        <end position="245"/>
    </location>
</feature>
<evidence type="ECO:0000313" key="2">
    <source>
        <dbReference type="EMBL" id="MBD1396119.1"/>
    </source>
</evidence>
<sequence>MKKLALLITFALMVHSVWAQQNTSLPTGTAGQDNLNQLGADNVNGLVRTFDRPYEGIKGNPYFLSSWGKAVLNLHNDHTYANVELKYNLYENNFLYRKSDGTEMILNAEYVSNFTLNDSLGLKTYEFTRPKDVKTDDPKLLHLFFVKLYDSDQVQLLMLPQKKLIKPDYKGAYTAGRNYQEFSEERFYYIIDKNKAMQRVALNRRNLMKVLSDKESDMQAFLVKNRLDVSTEAGWLKALAHYESL</sequence>
<organism evidence="2 3">
    <name type="scientific">Pontibacter aquaedesilientis</name>
    <dbReference type="NCBI Taxonomy" id="2766980"/>
    <lineage>
        <taxon>Bacteria</taxon>
        <taxon>Pseudomonadati</taxon>
        <taxon>Bacteroidota</taxon>
        <taxon>Cytophagia</taxon>
        <taxon>Cytophagales</taxon>
        <taxon>Hymenobacteraceae</taxon>
        <taxon>Pontibacter</taxon>
    </lineage>
</organism>
<keyword evidence="3" id="KW-1185">Reference proteome</keyword>
<name>A0ABR7XCV6_9BACT</name>
<dbReference type="EMBL" id="JACXAJ010000001">
    <property type="protein sequence ID" value="MBD1396119.1"/>
    <property type="molecule type" value="Genomic_DNA"/>
</dbReference>
<comment type="caution">
    <text evidence="2">The sequence shown here is derived from an EMBL/GenBank/DDBJ whole genome shotgun (WGS) entry which is preliminary data.</text>
</comment>
<keyword evidence="1" id="KW-0732">Signal</keyword>
<feature type="signal peptide" evidence="1">
    <location>
        <begin position="1"/>
        <end position="19"/>
    </location>
</feature>
<proteinExistence type="predicted"/>
<reference evidence="2 3" key="1">
    <citation type="submission" date="2020-09" db="EMBL/GenBank/DDBJ databases">
        <title>Genome sequencing and assembly of Pontibacter sp.</title>
        <authorList>
            <person name="Chhetri G."/>
        </authorList>
    </citation>
    <scope>NUCLEOTIDE SEQUENCE [LARGE SCALE GENOMIC DNA]</scope>
    <source>
        <strain evidence="2 3">JH31</strain>
    </source>
</reference>
<dbReference type="RefSeq" id="WP_191182252.1">
    <property type="nucleotide sequence ID" value="NZ_JACXAJ010000001.1"/>
</dbReference>
<evidence type="ECO:0000313" key="3">
    <source>
        <dbReference type="Proteomes" id="UP000625551"/>
    </source>
</evidence>
<gene>
    <name evidence="2" type="ORF">H9Q13_02985</name>
</gene>
<protein>
    <submittedName>
        <fullName evidence="2">Uncharacterized protein</fullName>
    </submittedName>
</protein>
<accession>A0ABR7XCV6</accession>
<dbReference type="Proteomes" id="UP000625551">
    <property type="component" value="Unassembled WGS sequence"/>
</dbReference>
<evidence type="ECO:0000256" key="1">
    <source>
        <dbReference type="SAM" id="SignalP"/>
    </source>
</evidence>